<dbReference type="GO" id="GO:0003735">
    <property type="term" value="F:structural constituent of ribosome"/>
    <property type="evidence" value="ECO:0007669"/>
    <property type="project" value="InterPro"/>
</dbReference>
<dbReference type="CDD" id="cd01425">
    <property type="entry name" value="RPS2"/>
    <property type="match status" value="1"/>
</dbReference>
<name>A0A9Q3FLD3_9BASI</name>
<dbReference type="GO" id="GO:0006412">
    <property type="term" value="P:translation"/>
    <property type="evidence" value="ECO:0007669"/>
    <property type="project" value="InterPro"/>
</dbReference>
<dbReference type="InterPro" id="IPR001865">
    <property type="entry name" value="Ribosomal_uS2"/>
</dbReference>
<evidence type="ECO:0008006" key="5">
    <source>
        <dbReference type="Google" id="ProtNLM"/>
    </source>
</evidence>
<proteinExistence type="inferred from homology"/>
<organism evidence="3 4">
    <name type="scientific">Austropuccinia psidii MF-1</name>
    <dbReference type="NCBI Taxonomy" id="1389203"/>
    <lineage>
        <taxon>Eukaryota</taxon>
        <taxon>Fungi</taxon>
        <taxon>Dikarya</taxon>
        <taxon>Basidiomycota</taxon>
        <taxon>Pucciniomycotina</taxon>
        <taxon>Pucciniomycetes</taxon>
        <taxon>Pucciniales</taxon>
        <taxon>Sphaerophragmiaceae</taxon>
        <taxon>Austropuccinia</taxon>
    </lineage>
</organism>
<dbReference type="SUPFAM" id="SSF52313">
    <property type="entry name" value="Ribosomal protein S2"/>
    <property type="match status" value="1"/>
</dbReference>
<evidence type="ECO:0000256" key="2">
    <source>
        <dbReference type="SAM" id="MobiDB-lite"/>
    </source>
</evidence>
<dbReference type="NCBIfam" id="TIGR01011">
    <property type="entry name" value="rpsB_bact"/>
    <property type="match status" value="1"/>
</dbReference>
<dbReference type="InterPro" id="IPR023591">
    <property type="entry name" value="Ribosomal_uS2_flav_dom_sf"/>
</dbReference>
<reference evidence="3" key="1">
    <citation type="submission" date="2021-03" db="EMBL/GenBank/DDBJ databases">
        <title>Draft genome sequence of rust myrtle Austropuccinia psidii MF-1, a brazilian biotype.</title>
        <authorList>
            <person name="Quecine M.C."/>
            <person name="Pachon D.M.R."/>
            <person name="Bonatelli M.L."/>
            <person name="Correr F.H."/>
            <person name="Franceschini L.M."/>
            <person name="Leite T.F."/>
            <person name="Margarido G.R.A."/>
            <person name="Almeida C.A."/>
            <person name="Ferrarezi J.A."/>
            <person name="Labate C.A."/>
        </authorList>
    </citation>
    <scope>NUCLEOTIDE SEQUENCE</scope>
    <source>
        <strain evidence="3">MF-1</strain>
    </source>
</reference>
<dbReference type="OrthoDB" id="2320368at2759"/>
<comment type="similarity">
    <text evidence="1">Belongs to the universal ribosomal protein uS2 family.</text>
</comment>
<accession>A0A9Q3FLD3</accession>
<evidence type="ECO:0000313" key="3">
    <source>
        <dbReference type="EMBL" id="MBW0542133.1"/>
    </source>
</evidence>
<dbReference type="GO" id="GO:0005763">
    <property type="term" value="C:mitochondrial small ribosomal subunit"/>
    <property type="evidence" value="ECO:0007669"/>
    <property type="project" value="TreeGrafter"/>
</dbReference>
<dbReference type="InterPro" id="IPR005706">
    <property type="entry name" value="Ribosomal_uS2_bac/mit/plastid"/>
</dbReference>
<evidence type="ECO:0000313" key="4">
    <source>
        <dbReference type="Proteomes" id="UP000765509"/>
    </source>
</evidence>
<gene>
    <name evidence="3" type="ORF">O181_081848</name>
</gene>
<dbReference type="PRINTS" id="PR00395">
    <property type="entry name" value="RIBOSOMALS2"/>
</dbReference>
<evidence type="ECO:0000256" key="1">
    <source>
        <dbReference type="ARBA" id="ARBA00006242"/>
    </source>
</evidence>
<dbReference type="Proteomes" id="UP000765509">
    <property type="component" value="Unassembled WGS sequence"/>
</dbReference>
<feature type="compositionally biased region" description="Basic and acidic residues" evidence="2">
    <location>
        <begin position="258"/>
        <end position="277"/>
    </location>
</feature>
<dbReference type="HAMAP" id="MF_00291_B">
    <property type="entry name" value="Ribosomal_uS2_B"/>
    <property type="match status" value="1"/>
</dbReference>
<dbReference type="AlphaFoldDB" id="A0A9Q3FLD3"/>
<dbReference type="Gene3D" id="3.40.50.10490">
    <property type="entry name" value="Glucose-6-phosphate isomerase like protein, domain 1"/>
    <property type="match status" value="1"/>
</dbReference>
<dbReference type="PANTHER" id="PTHR12534:SF0">
    <property type="entry name" value="SMALL RIBOSOMAL SUBUNIT PROTEIN US2M"/>
    <property type="match status" value="1"/>
</dbReference>
<protein>
    <recommendedName>
        <fullName evidence="5">Ribosomal protein S2</fullName>
    </recommendedName>
</protein>
<dbReference type="PANTHER" id="PTHR12534">
    <property type="entry name" value="30S RIBOSOMAL PROTEIN S2 PROKARYOTIC AND ORGANELLAR"/>
    <property type="match status" value="1"/>
</dbReference>
<feature type="region of interest" description="Disordered" evidence="2">
    <location>
        <begin position="246"/>
        <end position="279"/>
    </location>
</feature>
<keyword evidence="4" id="KW-1185">Reference proteome</keyword>
<sequence length="367" mass="40725">MITISSLNILKLHHHPMLSITYSSLIISQIRKTSTFTNSTSSSTSSSFESPLTLISQTHPSTLDRQSQISQTSNQKRIHALIQKMQETAKKTIQHRQNLANDRDKLSQIGSIQTTLKTSKPSHLPNNPPQPTDLTLAALISTASHLGHNKSLTCPTNYPLIYGFRSDLAIIDLRQTLSYLRRACNVVRKTVENDGIVLFTNGVPGSEKAIQLASQRLGKNGYSLGLRPNGQGANWVRGTLTNAPEVLKRPRQAAKQNRLSEENSRLESESSYRKQSENQETSKFLPSLILVFNPRQSKVLLREAALKQIPTIGVIDTDVDPRIVTYPIPANDDSARSIELIAGVLSKAGQEGLRKRTEMMNSLQKIF</sequence>
<dbReference type="EMBL" id="AVOT02046839">
    <property type="protein sequence ID" value="MBW0542133.1"/>
    <property type="molecule type" value="Genomic_DNA"/>
</dbReference>
<comment type="caution">
    <text evidence="3">The sequence shown here is derived from an EMBL/GenBank/DDBJ whole genome shotgun (WGS) entry which is preliminary data.</text>
</comment>
<dbReference type="Pfam" id="PF00318">
    <property type="entry name" value="Ribosomal_S2"/>
    <property type="match status" value="1"/>
</dbReference>